<sequence>MNGKINYPLLVSIVFLLCLMLTIIINILVLNDGLFVFTLDDPYIHMALAENIKLGHYGINVNEFSAPSSSILWPFIITPLSSTPYGVLVINLCSTLFSVYIFSKILNLTVYIKYDYIRSIFFSIIIISFILATNMVGLVFTGMEHSLQLLIVLLIIYGLLIEIEKNEVKFWWLAAIVVAPLIRYECMAISLAAIIYLVMCRRFNIANITLLLTVLFIGSFSVFLISLGLDAFPSSVVAKSPIVQSGGAWTHIFSNLEASINNRQGTILFIGALSILSYLCWFKDIKKKKLALVALIAVLLHFIAGRYGWYNRYEIYILAFEITVNIYLFLPLIAKEISKLNRLDLTLFKVLIFVGGIFMAVGAPYIYGLSTIHIASNNIYEQQYQMHRFAVDFYNKPIAVNDLGYVSYNNNNYVLDLWGLGSLKALNSRLNPDYLNWKQDLINTANVNLVMIYDEWFNDIPSEWIKIGELHLGKKKITPAYSEVSFYVTNQESYQGILEKIVLFTKTLPNEVYFQFSEMSN</sequence>
<keyword evidence="3" id="KW-1185">Reference proteome</keyword>
<feature type="transmembrane region" description="Helical" evidence="1">
    <location>
        <begin position="315"/>
        <end position="334"/>
    </location>
</feature>
<feature type="transmembrane region" description="Helical" evidence="1">
    <location>
        <begin position="210"/>
        <end position="229"/>
    </location>
</feature>
<gene>
    <name evidence="2" type="ORF">ABVT43_19285</name>
</gene>
<name>A0ABV2BZD0_9GAMM</name>
<organism evidence="2 3">
    <name type="scientific">Aliikangiella maris</name>
    <dbReference type="NCBI Taxonomy" id="3162458"/>
    <lineage>
        <taxon>Bacteria</taxon>
        <taxon>Pseudomonadati</taxon>
        <taxon>Pseudomonadota</taxon>
        <taxon>Gammaproteobacteria</taxon>
        <taxon>Oceanospirillales</taxon>
        <taxon>Pleioneaceae</taxon>
        <taxon>Aliikangiella</taxon>
    </lineage>
</organism>
<feature type="transmembrane region" description="Helical" evidence="1">
    <location>
        <begin position="290"/>
        <end position="309"/>
    </location>
</feature>
<feature type="transmembrane region" description="Helical" evidence="1">
    <location>
        <begin position="170"/>
        <end position="198"/>
    </location>
</feature>
<feature type="transmembrane region" description="Helical" evidence="1">
    <location>
        <begin position="346"/>
        <end position="367"/>
    </location>
</feature>
<protein>
    <recommendedName>
        <fullName evidence="4">Glycosyltransferase RgtA/B/C/D-like domain-containing protein</fullName>
    </recommendedName>
</protein>
<feature type="transmembrane region" description="Helical" evidence="1">
    <location>
        <begin position="120"/>
        <end position="140"/>
    </location>
</feature>
<dbReference type="RefSeq" id="WP_353897876.1">
    <property type="nucleotide sequence ID" value="NZ_JBEVCJ010000044.1"/>
</dbReference>
<reference evidence="2 3" key="1">
    <citation type="submission" date="2024-06" db="EMBL/GenBank/DDBJ databases">
        <authorList>
            <person name="Li F."/>
        </authorList>
    </citation>
    <scope>NUCLEOTIDE SEQUENCE [LARGE SCALE GENOMIC DNA]</scope>
    <source>
        <strain evidence="2 3">GXAS 311</strain>
    </source>
</reference>
<evidence type="ECO:0000256" key="1">
    <source>
        <dbReference type="SAM" id="Phobius"/>
    </source>
</evidence>
<comment type="caution">
    <text evidence="2">The sequence shown here is derived from an EMBL/GenBank/DDBJ whole genome shotgun (WGS) entry which is preliminary data.</text>
</comment>
<accession>A0ABV2BZD0</accession>
<evidence type="ECO:0000313" key="3">
    <source>
        <dbReference type="Proteomes" id="UP001548189"/>
    </source>
</evidence>
<evidence type="ECO:0000313" key="2">
    <source>
        <dbReference type="EMBL" id="MET1257292.1"/>
    </source>
</evidence>
<keyword evidence="1" id="KW-0472">Membrane</keyword>
<dbReference type="EMBL" id="JBEVCJ010000044">
    <property type="protein sequence ID" value="MET1257292.1"/>
    <property type="molecule type" value="Genomic_DNA"/>
</dbReference>
<keyword evidence="1" id="KW-0812">Transmembrane</keyword>
<keyword evidence="1" id="KW-1133">Transmembrane helix</keyword>
<proteinExistence type="predicted"/>
<feature type="transmembrane region" description="Helical" evidence="1">
    <location>
        <begin position="265"/>
        <end position="283"/>
    </location>
</feature>
<dbReference type="Proteomes" id="UP001548189">
    <property type="component" value="Unassembled WGS sequence"/>
</dbReference>
<evidence type="ECO:0008006" key="4">
    <source>
        <dbReference type="Google" id="ProtNLM"/>
    </source>
</evidence>
<feature type="transmembrane region" description="Helical" evidence="1">
    <location>
        <begin position="7"/>
        <end position="29"/>
    </location>
</feature>